<protein>
    <recommendedName>
        <fullName evidence="10">Rab3-GAP regulatory subunit N-terminal domain-containing protein</fullName>
    </recommendedName>
</protein>
<gene>
    <name evidence="8" type="ORF">E2I00_008487</name>
</gene>
<evidence type="ECO:0000256" key="2">
    <source>
        <dbReference type="ARBA" id="ARBA00008153"/>
    </source>
</evidence>
<sequence length="1241" mass="138352">VNQTGKMMVGEHGKKQNPKNLECVTSALCIPLASQKRSSTGRPDWTCIVVGFTSGYVRFYTESGVLLLSQLLNEDPVLQLKCRTYEIPRHPGVTEQNEELSILYPAAIVTIDGFSLFQSLRACRNQVAKAAASGNENIQPPPLAYKKWGLQDIDTIIDHASIGIMTLSPFDQMKTASNIGGYNAAIKNSPPAMSQYITVGSNPFTGFFYALEGSTQPLLSHVALAVASKLTSALFNAASGWLGWKSKHEEEAVQKQKPKVEPATPLAVRQVSFCFLSNIRFGLPDSRRHGESICLSPCNTLAAVTDDFGRIILLDVARGIAIRMWKGYRDAQTGWIQIVEDLHERVPEKVDFSPFGSPQGPSRVAQFLVIYAPRRGILEVWSTQQGPRVGAFNVGKHCRLLYPGYKIMGLNNVTSQNWQPQTYQICLVDPVSGSVKTVNVPFHLALSDKKSERAKDMHLVKKLGALLKAKSPNLDLIETEIKELILDIKYPATKKQALESILASIRLPFSCLRNITQTLMDTLKNQVCYTYLFIFSFYLIELECVDEGLLQFCASKLKLLHLYESVSKLNSIDFHSDTPFSDNNLFFPPIFKDLAVLLRLDEKELLKLRALLEKYKQENGRTAVRFSDDKDGVLPVKTFLEYLEYEKDVISIKKISEEDCVALGSFFFWKCLCGESSTEDMCHTLESAGLSPQLLLSLLLSVWLAKEKDILDNPRSVCCLHTTLYLLSKMKVAGEEAWDSQSVSPWWQQMRTACIQSENNGAALLSAHVGHAVAAQLSNNLTEKKFSQTVSGTDSEALTDSWEALSLDTEYWKLLLKQLEDCLLLQTLLHSKVNGPASKASSLQAEPLPKLSVKKLLEGGKGGIADSVAKWIFKQDVSPEVLKLANKERDAENSDEPKEGINRGSSEVSEVEKDLGAIPDLLHLAYKQFPCSLELDVLHAHCCWEYVVQWNKDPEEALFFVRSIEHLEHILNAHVQNGIALMMWNTFLVKRFSAATYLMDKVGKAPKDRLCRRADVSRDEMQVPAVDAEDAWLAVEGPVSIVELALEQRHIHYPLVEHHSALCALLYAVMRFSLKAVKPLSLFDSKGKNAFFKDLTSIQLLPSGEMDANFISVRQQFLLKVVSAAVQARHAVTKDKDSSEEALTTLFGKDQDWPVLALDLAHHLQVSEDVVRRHYVGELYSYGADHLGEENPQDLQNTEVPIATTAKLVNKVIELLPENHGQYSLALHLTEAVEAIAIPPL</sequence>
<evidence type="ECO:0000256" key="3">
    <source>
        <dbReference type="ARBA" id="ARBA00022468"/>
    </source>
</evidence>
<comment type="caution">
    <text evidence="8">The sequence shown here is derived from an EMBL/GenBank/DDBJ whole genome shotgun (WGS) entry which is preliminary data.</text>
</comment>
<evidence type="ECO:0000256" key="5">
    <source>
        <dbReference type="SAM" id="MobiDB-lite"/>
    </source>
</evidence>
<name>A0A6A1QFN4_BALPH</name>
<evidence type="ECO:0000313" key="8">
    <source>
        <dbReference type="EMBL" id="KAB0405835.1"/>
    </source>
</evidence>
<evidence type="ECO:0008006" key="10">
    <source>
        <dbReference type="Google" id="ProtNLM"/>
    </source>
</evidence>
<dbReference type="AlphaFoldDB" id="A0A6A1QFN4"/>
<comment type="similarity">
    <text evidence="2">Belongs to the Rab3-GAP regulatory subunit family.</text>
</comment>
<dbReference type="InterPro" id="IPR026059">
    <property type="entry name" value="Rab3GAP2"/>
</dbReference>
<dbReference type="Proteomes" id="UP000437017">
    <property type="component" value="Unassembled WGS sequence"/>
</dbReference>
<evidence type="ECO:0000313" key="9">
    <source>
        <dbReference type="Proteomes" id="UP000437017"/>
    </source>
</evidence>
<dbReference type="Pfam" id="PF14656">
    <property type="entry name" value="RAB3GAP2_C"/>
    <property type="match status" value="1"/>
</dbReference>
<keyword evidence="4" id="KW-0963">Cytoplasm</keyword>
<dbReference type="Pfam" id="PF14655">
    <property type="entry name" value="RAB3GAP2_N"/>
    <property type="match status" value="1"/>
</dbReference>
<proteinExistence type="inferred from homology"/>
<feature type="non-terminal residue" evidence="8">
    <location>
        <position position="1"/>
    </location>
</feature>
<accession>A0A6A1QFN4</accession>
<organism evidence="8 9">
    <name type="scientific">Balaenoptera physalus</name>
    <name type="common">Fin whale</name>
    <name type="synonym">Balaena physalus</name>
    <dbReference type="NCBI Taxonomy" id="9770"/>
    <lineage>
        <taxon>Eukaryota</taxon>
        <taxon>Metazoa</taxon>
        <taxon>Chordata</taxon>
        <taxon>Craniata</taxon>
        <taxon>Vertebrata</taxon>
        <taxon>Euteleostomi</taxon>
        <taxon>Mammalia</taxon>
        <taxon>Eutheria</taxon>
        <taxon>Laurasiatheria</taxon>
        <taxon>Artiodactyla</taxon>
        <taxon>Whippomorpha</taxon>
        <taxon>Cetacea</taxon>
        <taxon>Mysticeti</taxon>
        <taxon>Balaenopteridae</taxon>
        <taxon>Balaenoptera</taxon>
    </lineage>
</organism>
<keyword evidence="3" id="KW-0343">GTPase activation</keyword>
<evidence type="ECO:0000256" key="4">
    <source>
        <dbReference type="ARBA" id="ARBA00022490"/>
    </source>
</evidence>
<dbReference type="InterPro" id="IPR032839">
    <property type="entry name" value="RAB3GAP_N"/>
</dbReference>
<evidence type="ECO:0000259" key="6">
    <source>
        <dbReference type="Pfam" id="PF14655"/>
    </source>
</evidence>
<dbReference type="PANTHER" id="PTHR12472">
    <property type="entry name" value="RAB3-GAP REGULATORY DOMAIN"/>
    <property type="match status" value="1"/>
</dbReference>
<reference evidence="8 9" key="1">
    <citation type="journal article" date="2019" name="PLoS ONE">
        <title>Genomic analyses reveal an absence of contemporary introgressive admixture between fin whales and blue whales, despite known hybrids.</title>
        <authorList>
            <person name="Westbury M.V."/>
            <person name="Petersen B."/>
            <person name="Lorenzen E.D."/>
        </authorList>
    </citation>
    <scope>NUCLEOTIDE SEQUENCE [LARGE SCALE GENOMIC DNA]</scope>
    <source>
        <strain evidence="8">FinWhale-01</strain>
    </source>
</reference>
<dbReference type="InterPro" id="IPR029257">
    <property type="entry name" value="RAB3GAP2_C"/>
</dbReference>
<evidence type="ECO:0000259" key="7">
    <source>
        <dbReference type="Pfam" id="PF14656"/>
    </source>
</evidence>
<feature type="domain" description="Rab3-GAP regulatory subunit N-terminal" evidence="6">
    <location>
        <begin position="14"/>
        <end position="401"/>
    </location>
</feature>
<dbReference type="GO" id="GO:0005096">
    <property type="term" value="F:GTPase activator activity"/>
    <property type="evidence" value="ECO:0007669"/>
    <property type="project" value="UniProtKB-KW"/>
</dbReference>
<feature type="domain" description="Rab3GAP regulatory subunit C-terminal" evidence="7">
    <location>
        <begin position="695"/>
        <end position="1190"/>
    </location>
</feature>
<dbReference type="EMBL" id="SGJD01000293">
    <property type="protein sequence ID" value="KAB0405835.1"/>
    <property type="molecule type" value="Genomic_DNA"/>
</dbReference>
<keyword evidence="9" id="KW-1185">Reference proteome</keyword>
<dbReference type="GO" id="GO:0005737">
    <property type="term" value="C:cytoplasm"/>
    <property type="evidence" value="ECO:0007669"/>
    <property type="project" value="UniProtKB-SubCell"/>
</dbReference>
<dbReference type="OrthoDB" id="2019917at2759"/>
<feature type="compositionally biased region" description="Basic and acidic residues" evidence="5">
    <location>
        <begin position="885"/>
        <end position="901"/>
    </location>
</feature>
<comment type="subcellular location">
    <subcellularLocation>
        <location evidence="1">Cytoplasm</location>
    </subcellularLocation>
</comment>
<evidence type="ECO:0000256" key="1">
    <source>
        <dbReference type="ARBA" id="ARBA00004496"/>
    </source>
</evidence>
<dbReference type="PANTHER" id="PTHR12472:SF0">
    <property type="entry name" value="RAB3 GTPASE-ACTIVATING PROTEIN NON-CATALYTIC SUBUNIT"/>
    <property type="match status" value="1"/>
</dbReference>
<feature type="region of interest" description="Disordered" evidence="5">
    <location>
        <begin position="885"/>
        <end position="907"/>
    </location>
</feature>